<dbReference type="Gene3D" id="2.130.10.10">
    <property type="entry name" value="YVTN repeat-like/Quinoprotein amine dehydrogenase"/>
    <property type="match status" value="1"/>
</dbReference>
<dbReference type="InterPro" id="IPR029056">
    <property type="entry name" value="Ribokinase-like"/>
</dbReference>
<dbReference type="OrthoDB" id="198885at2759"/>
<accession>A0A9P8QXB4</accession>
<keyword evidence="6" id="KW-0853">WD repeat</keyword>
<dbReference type="InterPro" id="IPR015943">
    <property type="entry name" value="WD40/YVTN_repeat-like_dom_sf"/>
</dbReference>
<evidence type="ECO:0000256" key="3">
    <source>
        <dbReference type="ARBA" id="ARBA00023211"/>
    </source>
</evidence>
<evidence type="ECO:0000256" key="6">
    <source>
        <dbReference type="PROSITE-ProRule" id="PRU00221"/>
    </source>
</evidence>
<evidence type="ECO:0000256" key="1">
    <source>
        <dbReference type="ARBA" id="ARBA00022723"/>
    </source>
</evidence>
<evidence type="ECO:0000256" key="4">
    <source>
        <dbReference type="ARBA" id="ARBA00023239"/>
    </source>
</evidence>
<dbReference type="SMART" id="SM00320">
    <property type="entry name" value="WD40"/>
    <property type="match status" value="4"/>
</dbReference>
<dbReference type="SUPFAM" id="SSF110581">
    <property type="entry name" value="Indigoidine synthase A-like"/>
    <property type="match status" value="1"/>
</dbReference>
<feature type="region of interest" description="Disordered" evidence="7">
    <location>
        <begin position="788"/>
        <end position="830"/>
    </location>
</feature>
<dbReference type="PANTHER" id="PTHR42909">
    <property type="entry name" value="ZGC:136858"/>
    <property type="match status" value="1"/>
</dbReference>
<dbReference type="GO" id="GO:0016798">
    <property type="term" value="F:hydrolase activity, acting on glycosyl bonds"/>
    <property type="evidence" value="ECO:0007669"/>
    <property type="project" value="UniProtKB-KW"/>
</dbReference>
<dbReference type="InterPro" id="IPR022830">
    <property type="entry name" value="Indigdn_synthA-like"/>
</dbReference>
<keyword evidence="4" id="KW-0456">Lyase</keyword>
<keyword evidence="9" id="KW-1185">Reference proteome</keyword>
<evidence type="ECO:0000313" key="9">
    <source>
        <dbReference type="Proteomes" id="UP000827724"/>
    </source>
</evidence>
<gene>
    <name evidence="8" type="ORF">Trco_000492</name>
</gene>
<name>A0A9P8QXB4_9HYPO</name>
<proteinExistence type="predicted"/>
<dbReference type="SUPFAM" id="SSF53613">
    <property type="entry name" value="Ribokinase-like"/>
    <property type="match status" value="1"/>
</dbReference>
<evidence type="ECO:0008006" key="10">
    <source>
        <dbReference type="Google" id="ProtNLM"/>
    </source>
</evidence>
<evidence type="ECO:0000313" key="8">
    <source>
        <dbReference type="EMBL" id="KAH6610472.1"/>
    </source>
</evidence>
<dbReference type="Gene3D" id="3.40.1190.20">
    <property type="match status" value="1"/>
</dbReference>
<dbReference type="InterPro" id="IPR007342">
    <property type="entry name" value="PsuG"/>
</dbReference>
<dbReference type="EMBL" id="JAIWOZ010000001">
    <property type="protein sequence ID" value="KAH6610472.1"/>
    <property type="molecule type" value="Genomic_DNA"/>
</dbReference>
<dbReference type="GO" id="GO:0005737">
    <property type="term" value="C:cytoplasm"/>
    <property type="evidence" value="ECO:0007669"/>
    <property type="project" value="TreeGrafter"/>
</dbReference>
<feature type="repeat" description="WD" evidence="6">
    <location>
        <begin position="1354"/>
        <end position="1382"/>
    </location>
</feature>
<dbReference type="GO" id="GO:0046872">
    <property type="term" value="F:metal ion binding"/>
    <property type="evidence" value="ECO:0007669"/>
    <property type="project" value="UniProtKB-KW"/>
</dbReference>
<dbReference type="FunFam" id="2.130.10.10:FF:000549">
    <property type="entry name" value="Small nucleolar ribonucleoprotein complex subunit"/>
    <property type="match status" value="1"/>
</dbReference>
<dbReference type="PROSITE" id="PS50082">
    <property type="entry name" value="WD_REPEATS_2"/>
    <property type="match status" value="1"/>
</dbReference>
<protein>
    <recommendedName>
        <fullName evidence="10">Carbohydrate kinase PfkB domain-containing protein</fullName>
    </recommendedName>
</protein>
<organism evidence="8 9">
    <name type="scientific">Trichoderma cornu-damae</name>
    <dbReference type="NCBI Taxonomy" id="654480"/>
    <lineage>
        <taxon>Eukaryota</taxon>
        <taxon>Fungi</taxon>
        <taxon>Dikarya</taxon>
        <taxon>Ascomycota</taxon>
        <taxon>Pezizomycotina</taxon>
        <taxon>Sordariomycetes</taxon>
        <taxon>Hypocreomycetidae</taxon>
        <taxon>Hypocreales</taxon>
        <taxon>Hypocreaceae</taxon>
        <taxon>Trichoderma</taxon>
    </lineage>
</organism>
<dbReference type="SUPFAM" id="SSF50978">
    <property type="entry name" value="WD40 repeat-like"/>
    <property type="match status" value="1"/>
</dbReference>
<evidence type="ECO:0000256" key="2">
    <source>
        <dbReference type="ARBA" id="ARBA00022801"/>
    </source>
</evidence>
<feature type="region of interest" description="Disordered" evidence="7">
    <location>
        <begin position="977"/>
        <end position="1010"/>
    </location>
</feature>
<dbReference type="Gene3D" id="3.40.1790.10">
    <property type="entry name" value="Indigoidine synthase domain"/>
    <property type="match status" value="1"/>
</dbReference>
<feature type="compositionally biased region" description="Polar residues" evidence="7">
    <location>
        <begin position="411"/>
        <end position="424"/>
    </location>
</feature>
<keyword evidence="3" id="KW-0464">Manganese</keyword>
<evidence type="ECO:0000256" key="5">
    <source>
        <dbReference type="ARBA" id="ARBA00023295"/>
    </source>
</evidence>
<feature type="region of interest" description="Disordered" evidence="7">
    <location>
        <begin position="405"/>
        <end position="424"/>
    </location>
</feature>
<dbReference type="CDD" id="cd01941">
    <property type="entry name" value="YeiC_kinase_like"/>
    <property type="match status" value="1"/>
</dbReference>
<keyword evidence="5" id="KW-0326">Glycosidase</keyword>
<evidence type="ECO:0000256" key="7">
    <source>
        <dbReference type="SAM" id="MobiDB-lite"/>
    </source>
</evidence>
<keyword evidence="1" id="KW-0479">Metal-binding</keyword>
<sequence>MKASRLSVLLRQSGPAHSQLRSCPSIRHLTRGRAGQRRTLSAAAGSNVIRDLLQVSSEVSDAIANDKPVVALESTIYTHGALGKDLAREHEDLVRSAGGIPAIVAIVDGVPKVGVSTDEILRMIEEEGTAKASRRDISYLVGMGLAGRKIHGGTTIAGTMLLARLAGIRVFGTGGLGGVHRGGENSMDISADLTELGRTRVAVVSSGCKGFLDIPRTLEYLETQGCLVSTFADGRTGKIDFPAFWARDSGVKSPSVTYTEKEAAAIILAQEKLGIESGMLFANPIPEAFGVPAKEMQAHIEQAVAEAEQKGFTGSANTPYILQRLKELTGERAVVANKALVRSNIVRATNIAVELSRLLSRGTSSVTFASEIGNKPIVPLRADSKADILVAGSVAVDLSCDYSNPKGGQPQAHTSNPASISQSIGGVGHNATSRVLRFGNGNTMQPADTQYSAGATVLSALRASGLDSTYVKKLDWLEHPGSRTAQYVAINDGSKNLVMAMADMGIFTQNLFPEDWKSTIKATDPKWVVVDANWGPKGIRTWIHLAGEHGSKVAFEPVSVEKSKSLFGSQRGVPTMGVFPHQSVHLSSPNTYELSAMYSAAKDNGYLDSSDWFEVIDSFGMRGARDQFVRLTSAELTDAGVPVQSIQLLPYIPTLITKLGSKGALLTTVLGKDDPRLRDRESDEFILTRSFDGNPAVGGIYMRLFPTVEKVENIVSVNGVGDTFLGVLISGLAQGGRVDRLVDVAQRGAVYSLKCAESVSKDISKLEGELDKYKTGAYEDLKLSTFTKRNNSGDMAQPQDPDFIEDELSESPFSSDVDSDDASSKKKPAIVLQDKDSDEEDLERLVFGSKVSFGDSLFKTSGLFGALDDKDGKEIELADADTGGLEDVDDVDLFMIDTAPRGAAPQVPAAAAAKRAEEGDPAAWEDSDDDRLGISLATHTRLRKLRLTEAEDIVSGTEYSKRLRQRYLQLHPAPAWAKEAEARPAKRRRRSSASSGSSGESGSESDGDISAQPLEEFLRNVKGLSGAAGPKKRRLRPETIDIQRTREVSDKHLAPVECLSFHPEYPVLLSASTASVLHLHHIAPDAHPVPNPRLTSVQVRGVDVRKAEFLYPEGDKIFIGGRRKYFHHWDLKSGIVQKTSQIQGHRLEHKTMERFKLSPCGRYMAIVASTRKGGGIVNILSVGSLQWIAAARLSSRNGVADFAWWSTGNGMTILGRDGQVGEYSVESKSFVGLWRDDGCIGGIVIALGGHQGPALIGDDRWVAVGSSSGITNIYDRGGLLAMDSEKNIVIRETPTPTRVFEQLVTPVTVLAFSPDGQLLAFGSREKKDALRLAHLPSCTVYRNWPTAQTPLGRITAVAFGRESNLLAVGNDTGKIRLWEIRN</sequence>
<dbReference type="Proteomes" id="UP000827724">
    <property type="component" value="Unassembled WGS sequence"/>
</dbReference>
<dbReference type="GO" id="GO:0004730">
    <property type="term" value="F:pseudouridylate synthase activity"/>
    <property type="evidence" value="ECO:0007669"/>
    <property type="project" value="InterPro"/>
</dbReference>
<dbReference type="InterPro" id="IPR001680">
    <property type="entry name" value="WD40_rpt"/>
</dbReference>
<feature type="compositionally biased region" description="Low complexity" evidence="7">
    <location>
        <begin position="992"/>
        <end position="1004"/>
    </location>
</feature>
<dbReference type="InterPro" id="IPR036322">
    <property type="entry name" value="WD40_repeat_dom_sf"/>
</dbReference>
<dbReference type="PROSITE" id="PS50294">
    <property type="entry name" value="WD_REPEATS_REGION"/>
    <property type="match status" value="1"/>
</dbReference>
<reference evidence="8" key="1">
    <citation type="submission" date="2021-08" db="EMBL/GenBank/DDBJ databases">
        <title>Chromosome-Level Trichoderma cornu-damae using Hi-C Data.</title>
        <authorList>
            <person name="Kim C.S."/>
        </authorList>
    </citation>
    <scope>NUCLEOTIDE SEQUENCE</scope>
    <source>
        <strain evidence="8">KA19-0412C</strain>
    </source>
</reference>
<keyword evidence="2" id="KW-0378">Hydrolase</keyword>
<dbReference type="PANTHER" id="PTHR42909:SF1">
    <property type="entry name" value="CARBOHYDRATE KINASE PFKB DOMAIN-CONTAINING PROTEIN"/>
    <property type="match status" value="1"/>
</dbReference>
<comment type="caution">
    <text evidence="8">The sequence shown here is derived from an EMBL/GenBank/DDBJ whole genome shotgun (WGS) entry which is preliminary data.</text>
</comment>
<dbReference type="Pfam" id="PF04227">
    <property type="entry name" value="Indigoidine_A"/>
    <property type="match status" value="1"/>
</dbReference>